<evidence type="ECO:0000313" key="2">
    <source>
        <dbReference type="EMBL" id="MCW3712055.1"/>
    </source>
</evidence>
<gene>
    <name evidence="2" type="ORF">UE95_012235</name>
</gene>
<reference evidence="2 3" key="1">
    <citation type="journal article" date="2017" name="Front. Microbiol.">
        <title>Genomics reveals a unique clone of Burkholderia cenocepacia harbouring an actively excising novel genomic island.</title>
        <authorList>
            <person name="Patil P."/>
            <person name="Mali S."/>
            <person name="Midha S."/>
            <person name="Gautam V."/>
            <person name="Dash L."/>
            <person name="Kumar S."/>
            <person name="Shastri J."/>
            <person name="Singhal L."/>
            <person name="Patil P.B."/>
        </authorList>
    </citation>
    <scope>NUCLEOTIDE SEQUENCE [LARGE SCALE GENOMIC DNA]</scope>
    <source>
        <strain evidence="2 3">BC-19</strain>
    </source>
</reference>
<organism evidence="2 3">
    <name type="scientific">Burkholderia cenocepacia</name>
    <dbReference type="NCBI Taxonomy" id="95486"/>
    <lineage>
        <taxon>Bacteria</taxon>
        <taxon>Pseudomonadati</taxon>
        <taxon>Pseudomonadota</taxon>
        <taxon>Betaproteobacteria</taxon>
        <taxon>Burkholderiales</taxon>
        <taxon>Burkholderiaceae</taxon>
        <taxon>Burkholderia</taxon>
        <taxon>Burkholderia cepacia complex</taxon>
    </lineage>
</organism>
<accession>A0ABD4UCK1</accession>
<dbReference type="EMBL" id="JYMX02000008">
    <property type="protein sequence ID" value="MCW3712055.1"/>
    <property type="molecule type" value="Genomic_DNA"/>
</dbReference>
<sequence length="51" mass="6079">MNNEAQRKYEPILGREGLMDDTKPTREELALWSNFEYDTTVTPDQILKKYE</sequence>
<reference evidence="2 3" key="2">
    <citation type="journal article" date="2017" name="Front. Microbiol.">
        <title>Genomics Reveals a Unique Clone of Burkholderia cenocepacia Harboring an Actively Excising Novel Genomic Island.</title>
        <authorList>
            <person name="Patil P.P."/>
            <person name="Mali S."/>
            <person name="Midha S."/>
            <person name="Gautam V."/>
            <person name="Dash L."/>
            <person name="Kumar S."/>
            <person name="Shastri J."/>
            <person name="Singhal L."/>
            <person name="Patil P.B."/>
        </authorList>
    </citation>
    <scope>NUCLEOTIDE SEQUENCE [LARGE SCALE GENOMIC DNA]</scope>
    <source>
        <strain evidence="2 3">BC-19</strain>
    </source>
</reference>
<evidence type="ECO:0000313" key="3">
    <source>
        <dbReference type="Proteomes" id="UP000191686"/>
    </source>
</evidence>
<proteinExistence type="predicted"/>
<comment type="caution">
    <text evidence="2">The sequence shown here is derived from an EMBL/GenBank/DDBJ whole genome shotgun (WGS) entry which is preliminary data.</text>
</comment>
<protein>
    <submittedName>
        <fullName evidence="2">Uncharacterized protein</fullName>
    </submittedName>
</protein>
<dbReference type="Proteomes" id="UP000191686">
    <property type="component" value="Unassembled WGS sequence"/>
</dbReference>
<feature type="region of interest" description="Disordered" evidence="1">
    <location>
        <begin position="1"/>
        <end position="21"/>
    </location>
</feature>
<dbReference type="AlphaFoldDB" id="A0ABD4UCK1"/>
<evidence type="ECO:0000256" key="1">
    <source>
        <dbReference type="SAM" id="MobiDB-lite"/>
    </source>
</evidence>
<name>A0ABD4UCK1_9BURK</name>
<feature type="compositionally biased region" description="Basic and acidic residues" evidence="1">
    <location>
        <begin position="1"/>
        <end position="10"/>
    </location>
</feature>
<dbReference type="RefSeq" id="WP_179148675.1">
    <property type="nucleotide sequence ID" value="NZ_JAIMHC010000001.1"/>
</dbReference>